<feature type="domain" description="Transposable element P transposase-like GTP-binding insertion" evidence="1">
    <location>
        <begin position="1"/>
        <end position="55"/>
    </location>
</feature>
<dbReference type="Pfam" id="PF21788">
    <property type="entry name" value="TNP-like_GBD"/>
    <property type="match status" value="1"/>
</dbReference>
<evidence type="ECO:0000313" key="2">
    <source>
        <dbReference type="EnsemblMetazoa" id="Aqu2.1.44616_001"/>
    </source>
</evidence>
<dbReference type="InParanoid" id="A0A1X7VXJ4"/>
<dbReference type="AlphaFoldDB" id="A0A1X7VXJ4"/>
<proteinExistence type="predicted"/>
<reference evidence="2" key="1">
    <citation type="submission" date="2017-05" db="UniProtKB">
        <authorList>
            <consortium name="EnsemblMetazoa"/>
        </authorList>
    </citation>
    <scope>IDENTIFICATION</scope>
</reference>
<name>A0A1X7VXJ4_AMPQE</name>
<accession>A0A1X7VXJ4</accession>
<dbReference type="InterPro" id="IPR048366">
    <property type="entry name" value="TNP-like_GBD"/>
</dbReference>
<evidence type="ECO:0000259" key="1">
    <source>
        <dbReference type="Pfam" id="PF21788"/>
    </source>
</evidence>
<protein>
    <recommendedName>
        <fullName evidence="1">Transposable element P transposase-like GTP-binding insertion domain-containing protein</fullName>
    </recommendedName>
</protein>
<organism evidence="2">
    <name type="scientific">Amphimedon queenslandica</name>
    <name type="common">Sponge</name>
    <dbReference type="NCBI Taxonomy" id="400682"/>
    <lineage>
        <taxon>Eukaryota</taxon>
        <taxon>Metazoa</taxon>
        <taxon>Porifera</taxon>
        <taxon>Demospongiae</taxon>
        <taxon>Heteroscleromorpha</taxon>
        <taxon>Haplosclerida</taxon>
        <taxon>Niphatidae</taxon>
        <taxon>Amphimedon</taxon>
    </lineage>
</organism>
<dbReference type="EnsemblMetazoa" id="Aqu2.1.44616_001">
    <property type="protein sequence ID" value="Aqu2.1.44616_001"/>
    <property type="gene ID" value="Aqu2.1.44616"/>
</dbReference>
<sequence length="192" mass="21992">MRVDLAAQVLSQSVGKAIYLTGGTQVVETSRFVLIFDKWFDLLNVRSFKGVQSRKPFLYPYRNGQDRRLEWLEKTFLPYLNEWRTSVEGRTDLTSAERNRMQLSSETLIGLKQTGLPFVELLCVVSRPPKEFFGRQRQQGATNNNSTVQQFIDNTQSLMVVNFFCLGAVRQNCRVVEEAKSPAAENPMTVMK</sequence>